<evidence type="ECO:0000313" key="1">
    <source>
        <dbReference type="EMBL" id="KAF7508285.1"/>
    </source>
</evidence>
<sequence length="109" mass="11755">MSQPSRISELSAVIQTSTSKIDEYLSAKGLPPLSFDVHSASKPPDAILPFQTAILEAIDELHALVQGPVPFIINLTTSNVPKSLHSLPLLLPQSSAGKEKQKKNKKLTD</sequence>
<dbReference type="AlphaFoldDB" id="A0A8H7E4I0"/>
<accession>A0A8H7E4I0</accession>
<name>A0A8H7E4I0_9EURO</name>
<dbReference type="OrthoDB" id="1606438at2759"/>
<gene>
    <name evidence="1" type="ORF">GJ744_009430</name>
</gene>
<organism evidence="1 2">
    <name type="scientific">Endocarpon pusillum</name>
    <dbReference type="NCBI Taxonomy" id="364733"/>
    <lineage>
        <taxon>Eukaryota</taxon>
        <taxon>Fungi</taxon>
        <taxon>Dikarya</taxon>
        <taxon>Ascomycota</taxon>
        <taxon>Pezizomycotina</taxon>
        <taxon>Eurotiomycetes</taxon>
        <taxon>Chaetothyriomycetidae</taxon>
        <taxon>Verrucariales</taxon>
        <taxon>Verrucariaceae</taxon>
        <taxon>Endocarpon</taxon>
    </lineage>
</organism>
<evidence type="ECO:0000313" key="2">
    <source>
        <dbReference type="Proteomes" id="UP000606974"/>
    </source>
</evidence>
<proteinExistence type="predicted"/>
<protein>
    <submittedName>
        <fullName evidence="1">Uncharacterized protein</fullName>
    </submittedName>
</protein>
<keyword evidence="2" id="KW-1185">Reference proteome</keyword>
<dbReference type="Proteomes" id="UP000606974">
    <property type="component" value="Unassembled WGS sequence"/>
</dbReference>
<comment type="caution">
    <text evidence="1">The sequence shown here is derived from an EMBL/GenBank/DDBJ whole genome shotgun (WGS) entry which is preliminary data.</text>
</comment>
<dbReference type="EMBL" id="JAACFV010000056">
    <property type="protein sequence ID" value="KAF7508285.1"/>
    <property type="molecule type" value="Genomic_DNA"/>
</dbReference>
<reference evidence="1" key="1">
    <citation type="submission" date="2020-02" db="EMBL/GenBank/DDBJ databases">
        <authorList>
            <person name="Palmer J.M."/>
        </authorList>
    </citation>
    <scope>NUCLEOTIDE SEQUENCE</scope>
    <source>
        <strain evidence="1">EPUS1.4</strain>
        <tissue evidence="1">Thallus</tissue>
    </source>
</reference>